<dbReference type="PANTHER" id="PTHR21468:SF1">
    <property type="entry name" value="COILED-COIL DOMAIN-CONTAINING PROTEIN 83"/>
    <property type="match status" value="1"/>
</dbReference>
<evidence type="ECO:0008006" key="4">
    <source>
        <dbReference type="Google" id="ProtNLM"/>
    </source>
</evidence>
<evidence type="ECO:0000256" key="1">
    <source>
        <dbReference type="SAM" id="Coils"/>
    </source>
</evidence>
<organism evidence="2 3">
    <name type="scientific">Callorhinchus milii</name>
    <name type="common">Ghost shark</name>
    <dbReference type="NCBI Taxonomy" id="7868"/>
    <lineage>
        <taxon>Eukaryota</taxon>
        <taxon>Metazoa</taxon>
        <taxon>Chordata</taxon>
        <taxon>Craniata</taxon>
        <taxon>Vertebrata</taxon>
        <taxon>Chondrichthyes</taxon>
        <taxon>Holocephali</taxon>
        <taxon>Chimaeriformes</taxon>
        <taxon>Callorhinchidae</taxon>
        <taxon>Callorhinchus</taxon>
    </lineage>
</organism>
<dbReference type="STRING" id="7868.ENSCMIP00000034094"/>
<evidence type="ECO:0000313" key="3">
    <source>
        <dbReference type="Proteomes" id="UP000314986"/>
    </source>
</evidence>
<dbReference type="AlphaFoldDB" id="A0A4W3IUA3"/>
<reference evidence="3" key="1">
    <citation type="journal article" date="2006" name="Science">
        <title>Ancient noncoding elements conserved in the human genome.</title>
        <authorList>
            <person name="Venkatesh B."/>
            <person name="Kirkness E.F."/>
            <person name="Loh Y.H."/>
            <person name="Halpern A.L."/>
            <person name="Lee A.P."/>
            <person name="Johnson J."/>
            <person name="Dandona N."/>
            <person name="Viswanathan L.D."/>
            <person name="Tay A."/>
            <person name="Venter J.C."/>
            <person name="Strausberg R.L."/>
            <person name="Brenner S."/>
        </authorList>
    </citation>
    <scope>NUCLEOTIDE SEQUENCE [LARGE SCALE GENOMIC DNA]</scope>
</reference>
<gene>
    <name evidence="2" type="primary">ccdc83</name>
</gene>
<protein>
    <recommendedName>
        <fullName evidence="4">Coiled-coil domain-containing protein 83</fullName>
    </recommendedName>
</protein>
<dbReference type="InParanoid" id="A0A4W3IUA3"/>
<dbReference type="Ensembl" id="ENSCMIT00000034611.1">
    <property type="protein sequence ID" value="ENSCMIP00000034094.1"/>
    <property type="gene ID" value="ENSCMIG00000014486.1"/>
</dbReference>
<dbReference type="CTD" id="220047"/>
<dbReference type="Proteomes" id="UP000314986">
    <property type="component" value="Unassembled WGS sequence"/>
</dbReference>
<reference evidence="2" key="5">
    <citation type="submission" date="2025-09" db="UniProtKB">
        <authorList>
            <consortium name="Ensembl"/>
        </authorList>
    </citation>
    <scope>IDENTIFICATION</scope>
</reference>
<dbReference type="OrthoDB" id="10005859at2759"/>
<name>A0A4W3IUA3_CALMI</name>
<proteinExistence type="predicted"/>
<dbReference type="GeneID" id="103184474"/>
<dbReference type="GeneTree" id="ENSGT00390000013087"/>
<dbReference type="KEGG" id="cmk:103184474"/>
<keyword evidence="3" id="KW-1185">Reference proteome</keyword>
<reference evidence="3" key="3">
    <citation type="journal article" date="2014" name="Nature">
        <title>Elephant shark genome provides unique insights into gnathostome evolution.</title>
        <authorList>
            <consortium name="International Elephant Shark Genome Sequencing Consortium"/>
            <person name="Venkatesh B."/>
            <person name="Lee A.P."/>
            <person name="Ravi V."/>
            <person name="Maurya A.K."/>
            <person name="Lian M.M."/>
            <person name="Swann J.B."/>
            <person name="Ohta Y."/>
            <person name="Flajnik M.F."/>
            <person name="Sutoh Y."/>
            <person name="Kasahara M."/>
            <person name="Hoon S."/>
            <person name="Gangu V."/>
            <person name="Roy S.W."/>
            <person name="Irimia M."/>
            <person name="Korzh V."/>
            <person name="Kondrychyn I."/>
            <person name="Lim Z.W."/>
            <person name="Tay B.H."/>
            <person name="Tohari S."/>
            <person name="Kong K.W."/>
            <person name="Ho S."/>
            <person name="Lorente-Galdos B."/>
            <person name="Quilez J."/>
            <person name="Marques-Bonet T."/>
            <person name="Raney B.J."/>
            <person name="Ingham P.W."/>
            <person name="Tay A."/>
            <person name="Hillier L.W."/>
            <person name="Minx P."/>
            <person name="Boehm T."/>
            <person name="Wilson R.K."/>
            <person name="Brenner S."/>
            <person name="Warren W.C."/>
        </authorList>
    </citation>
    <scope>NUCLEOTIDE SEQUENCE [LARGE SCALE GENOMIC DNA]</scope>
</reference>
<evidence type="ECO:0000313" key="2">
    <source>
        <dbReference type="Ensembl" id="ENSCMIP00000034094.1"/>
    </source>
</evidence>
<dbReference type="InterPro" id="IPR026702">
    <property type="entry name" value="CCDC83"/>
</dbReference>
<accession>A0A4W3IUA3</accession>
<reference evidence="3" key="2">
    <citation type="journal article" date="2007" name="PLoS Biol.">
        <title>Survey sequencing and comparative analysis of the elephant shark (Callorhinchus milii) genome.</title>
        <authorList>
            <person name="Venkatesh B."/>
            <person name="Kirkness E.F."/>
            <person name="Loh Y.H."/>
            <person name="Halpern A.L."/>
            <person name="Lee A.P."/>
            <person name="Johnson J."/>
            <person name="Dandona N."/>
            <person name="Viswanathan L.D."/>
            <person name="Tay A."/>
            <person name="Venter J.C."/>
            <person name="Strausberg R.L."/>
            <person name="Brenner S."/>
        </authorList>
    </citation>
    <scope>NUCLEOTIDE SEQUENCE [LARGE SCALE GENOMIC DNA]</scope>
</reference>
<feature type="coiled-coil region" evidence="1">
    <location>
        <begin position="22"/>
        <end position="78"/>
    </location>
</feature>
<dbReference type="RefSeq" id="XP_007900682.1">
    <property type="nucleotide sequence ID" value="XM_007902491.2"/>
</dbReference>
<keyword evidence="1" id="KW-0175">Coiled coil</keyword>
<dbReference type="PANTHER" id="PTHR21468">
    <property type="entry name" value="HSD9"/>
    <property type="match status" value="1"/>
</dbReference>
<dbReference type="OMA" id="DMRIQIS"/>
<feature type="coiled-coil region" evidence="1">
    <location>
        <begin position="209"/>
        <end position="236"/>
    </location>
</feature>
<sequence length="420" mass="49346">MGKKKKDEDKVILAEAFLGFRIQLKEKSMEDVMIEVRELEDKNILWKDRNEQLKREQQKLIKALLKQAKEQDKELEQREIINKEQVDQCLREKWDLVKDQIHNIEVIEIEINDVDEMIVERDTVKEYWMNYKFIGSKEHEKAIHLLEKEIRDMAISFQEMADHFQKVLMFSKSKTNKLTKNQMNEKKTIATEKAIGYMDQFSRQEVLENDWLNKEIKVYRQEVAELVAELHKIEQYNVELMQDLFDDQLKNLNLCRSILTTPETEDTDVLVTQVEKLKHKPVSRGETKPEEIQAVVDKTKAAENKSSVSRSESAILKVEQNSILMQSLCAMKDRKPTQLGKSVSQNLSYLLHQDEKAYEYLQLGPMEIKLLHVEGRSAPLHVFEPPSKQGPKKSETLSYREVDEWPITNTMLREAISLNK</sequence>
<reference evidence="2" key="4">
    <citation type="submission" date="2025-08" db="UniProtKB">
        <authorList>
            <consortium name="Ensembl"/>
        </authorList>
    </citation>
    <scope>IDENTIFICATION</scope>
</reference>